<keyword evidence="5 9" id="KW-0798">TonB box</keyword>
<evidence type="ECO:0000256" key="8">
    <source>
        <dbReference type="PROSITE-ProRule" id="PRU01360"/>
    </source>
</evidence>
<evidence type="ECO:0000259" key="11">
    <source>
        <dbReference type="Pfam" id="PF07715"/>
    </source>
</evidence>
<dbReference type="SUPFAM" id="SSF56935">
    <property type="entry name" value="Porins"/>
    <property type="match status" value="1"/>
</dbReference>
<evidence type="ECO:0000256" key="3">
    <source>
        <dbReference type="ARBA" id="ARBA00022452"/>
    </source>
</evidence>
<protein>
    <submittedName>
        <fullName evidence="12">TonB-dependent receptor</fullName>
    </submittedName>
</protein>
<name>A0AAW6RPW8_9BURK</name>
<dbReference type="GO" id="GO:0044718">
    <property type="term" value="P:siderophore transmembrane transport"/>
    <property type="evidence" value="ECO:0007669"/>
    <property type="project" value="TreeGrafter"/>
</dbReference>
<dbReference type="InterPro" id="IPR000531">
    <property type="entry name" value="Beta-barrel_TonB"/>
</dbReference>
<feature type="domain" description="TonB-dependent receptor plug" evidence="11">
    <location>
        <begin position="61"/>
        <end position="149"/>
    </location>
</feature>
<dbReference type="Pfam" id="PF07715">
    <property type="entry name" value="Plug"/>
    <property type="match status" value="1"/>
</dbReference>
<keyword evidence="7 8" id="KW-0998">Cell outer membrane</keyword>
<organism evidence="12 13">
    <name type="scientific">Ottowia cancrivicina</name>
    <dbReference type="NCBI Taxonomy" id="3040346"/>
    <lineage>
        <taxon>Bacteria</taxon>
        <taxon>Pseudomonadati</taxon>
        <taxon>Pseudomonadota</taxon>
        <taxon>Betaproteobacteria</taxon>
        <taxon>Burkholderiales</taxon>
        <taxon>Comamonadaceae</taxon>
        <taxon>Ottowia</taxon>
    </lineage>
</organism>
<dbReference type="Gene3D" id="2.40.170.20">
    <property type="entry name" value="TonB-dependent receptor, beta-barrel domain"/>
    <property type="match status" value="1"/>
</dbReference>
<evidence type="ECO:0000313" key="12">
    <source>
        <dbReference type="EMBL" id="MDG9700548.1"/>
    </source>
</evidence>
<dbReference type="PANTHER" id="PTHR30069:SF28">
    <property type="entry name" value="TONB-DEPENDENT RECEPTOR YNCD-RELATED"/>
    <property type="match status" value="1"/>
</dbReference>
<keyword evidence="3 8" id="KW-1134">Transmembrane beta strand</keyword>
<sequence length="696" mass="75733">MAAAQQAADGGALPGVTVRATAGAASGDSPLAPSAPRERRRLARIAGGTALALPQDEGRLTGLRDALGVQPGVIVQDLFGGFDAPRLNVRGSGLQSHPVNRGVTLLLDGLPLNDADGTYVSGLADPRNTAQISIRRGANARSPAGESLGGEMDFQSLTGYDGRGLARLQAGSFGRRAWQAALGAASAESGLDARVSFSGERYRGFRHHSDGQRKSVQANAGWRGAGGLQSRLWLGWTDLGYHIAGPLPPGRAYGDPSQVLGDGNTPRDRLLNLYQRNPHRNARQWRAASRTSWGGERLRHELGLWWQHTDVQEQNMVRAALWSARTRGVQWQSFFTPSAAWRWRLAAAWERSDTGRDFHSIQPRTGALLQRFGSFDLMAENARASAGLDVDVAPGWTLTADLRITRSRRNAQSRTSAAAQRQSWRYATPKAGLIWRPRADLRLFANLSRSHEAPTFTDLVTGSVAANNPARAATALARLGMQRATTVEAGAEGRLGGPGQAWDARWQLALYRSAIRGELLRTADASGLQASTRNYAGGTRHQGLEAGMEGRLRLHGLPEGWPGGAFDWRAAWTWSDYRFRGGPLAGKRIAGAPRHFIQAELLWRAGGWRAGPTLLWQPLNEYVDHANTPGYAQRRYALLGLRAEYRRGPWRVQVRGENLTGRRYVSTFVVADRANPSINLFPGSGRSVTVSVSREF</sequence>
<dbReference type="Pfam" id="PF00593">
    <property type="entry name" value="TonB_dep_Rec_b-barrel"/>
    <property type="match status" value="1"/>
</dbReference>
<comment type="caution">
    <text evidence="12">The sequence shown here is derived from an EMBL/GenBank/DDBJ whole genome shotgun (WGS) entry which is preliminary data.</text>
</comment>
<dbReference type="EMBL" id="JARVII010000042">
    <property type="protein sequence ID" value="MDG9700548.1"/>
    <property type="molecule type" value="Genomic_DNA"/>
</dbReference>
<dbReference type="InterPro" id="IPR039426">
    <property type="entry name" value="TonB-dep_rcpt-like"/>
</dbReference>
<keyword evidence="4 8" id="KW-0812">Transmembrane</keyword>
<comment type="subcellular location">
    <subcellularLocation>
        <location evidence="1 8">Cell outer membrane</location>
        <topology evidence="1 8">Multi-pass membrane protein</topology>
    </subcellularLocation>
</comment>
<dbReference type="RefSeq" id="WP_279525244.1">
    <property type="nucleotide sequence ID" value="NZ_JARVII010000042.1"/>
</dbReference>
<evidence type="ECO:0000256" key="5">
    <source>
        <dbReference type="ARBA" id="ARBA00023077"/>
    </source>
</evidence>
<evidence type="ECO:0000256" key="1">
    <source>
        <dbReference type="ARBA" id="ARBA00004571"/>
    </source>
</evidence>
<dbReference type="AlphaFoldDB" id="A0AAW6RPW8"/>
<feature type="domain" description="TonB-dependent receptor-like beta-barrel" evidence="10">
    <location>
        <begin position="385"/>
        <end position="659"/>
    </location>
</feature>
<dbReference type="Proteomes" id="UP001237156">
    <property type="component" value="Unassembled WGS sequence"/>
</dbReference>
<evidence type="ECO:0000256" key="9">
    <source>
        <dbReference type="RuleBase" id="RU003357"/>
    </source>
</evidence>
<evidence type="ECO:0000256" key="6">
    <source>
        <dbReference type="ARBA" id="ARBA00023136"/>
    </source>
</evidence>
<keyword evidence="6 8" id="KW-0472">Membrane</keyword>
<dbReference type="PROSITE" id="PS52016">
    <property type="entry name" value="TONB_DEPENDENT_REC_3"/>
    <property type="match status" value="1"/>
</dbReference>
<keyword evidence="12" id="KW-0675">Receptor</keyword>
<gene>
    <name evidence="12" type="ORF">QB898_12685</name>
</gene>
<evidence type="ECO:0000256" key="7">
    <source>
        <dbReference type="ARBA" id="ARBA00023237"/>
    </source>
</evidence>
<evidence type="ECO:0000313" key="13">
    <source>
        <dbReference type="Proteomes" id="UP001237156"/>
    </source>
</evidence>
<evidence type="ECO:0000256" key="2">
    <source>
        <dbReference type="ARBA" id="ARBA00022448"/>
    </source>
</evidence>
<keyword evidence="2 8" id="KW-0813">Transport</keyword>
<comment type="similarity">
    <text evidence="8 9">Belongs to the TonB-dependent receptor family.</text>
</comment>
<reference evidence="12 13" key="1">
    <citation type="submission" date="2023-04" db="EMBL/GenBank/DDBJ databases">
        <title>Ottowia paracancer sp. nov., isolated from human stomach.</title>
        <authorList>
            <person name="Song Y."/>
        </authorList>
    </citation>
    <scope>NUCLEOTIDE SEQUENCE [LARGE SCALE GENOMIC DNA]</scope>
    <source>
        <strain evidence="12 13">10c7w1</strain>
    </source>
</reference>
<dbReference type="PANTHER" id="PTHR30069">
    <property type="entry name" value="TONB-DEPENDENT OUTER MEMBRANE RECEPTOR"/>
    <property type="match status" value="1"/>
</dbReference>
<accession>A0AAW6RPW8</accession>
<dbReference type="GO" id="GO:0015344">
    <property type="term" value="F:siderophore uptake transmembrane transporter activity"/>
    <property type="evidence" value="ECO:0007669"/>
    <property type="project" value="TreeGrafter"/>
</dbReference>
<evidence type="ECO:0000259" key="10">
    <source>
        <dbReference type="Pfam" id="PF00593"/>
    </source>
</evidence>
<keyword evidence="13" id="KW-1185">Reference proteome</keyword>
<proteinExistence type="inferred from homology"/>
<evidence type="ECO:0000256" key="4">
    <source>
        <dbReference type="ARBA" id="ARBA00022692"/>
    </source>
</evidence>
<dbReference type="GO" id="GO:0009279">
    <property type="term" value="C:cell outer membrane"/>
    <property type="evidence" value="ECO:0007669"/>
    <property type="project" value="UniProtKB-SubCell"/>
</dbReference>
<dbReference type="InterPro" id="IPR036942">
    <property type="entry name" value="Beta-barrel_TonB_sf"/>
</dbReference>
<dbReference type="InterPro" id="IPR012910">
    <property type="entry name" value="Plug_dom"/>
</dbReference>